<sequence length="49" mass="5381">MWNSGIFLSHDRNSILSDSSGLSPVVVEFKHMPFHPGAGLFPPKEKGKT</sequence>
<gene>
    <name evidence="1" type="ORF">BECKFW1821C_GA0114237_12191</name>
</gene>
<protein>
    <submittedName>
        <fullName evidence="1">Uncharacterized protein</fullName>
    </submittedName>
</protein>
<name>A0A450U4N2_9GAMM</name>
<proteinExistence type="predicted"/>
<dbReference type="AlphaFoldDB" id="A0A450U4N2"/>
<accession>A0A450U4N2</accession>
<dbReference type="EMBL" id="CAADFE010000219">
    <property type="protein sequence ID" value="VFJ79089.1"/>
    <property type="molecule type" value="Genomic_DNA"/>
</dbReference>
<reference evidence="1" key="1">
    <citation type="submission" date="2019-02" db="EMBL/GenBank/DDBJ databases">
        <authorList>
            <person name="Gruber-Vodicka R. H."/>
            <person name="Seah K. B. B."/>
        </authorList>
    </citation>
    <scope>NUCLEOTIDE SEQUENCE</scope>
    <source>
        <strain evidence="1">BECK_BZ131</strain>
    </source>
</reference>
<organism evidence="1">
    <name type="scientific">Candidatus Kentrum sp. FW</name>
    <dbReference type="NCBI Taxonomy" id="2126338"/>
    <lineage>
        <taxon>Bacteria</taxon>
        <taxon>Pseudomonadati</taxon>
        <taxon>Pseudomonadota</taxon>
        <taxon>Gammaproteobacteria</taxon>
        <taxon>Candidatus Kentrum</taxon>
    </lineage>
</organism>
<evidence type="ECO:0000313" key="1">
    <source>
        <dbReference type="EMBL" id="VFJ79089.1"/>
    </source>
</evidence>